<organism evidence="4 5">
    <name type="scientific">Vallicoccus soli</name>
    <dbReference type="NCBI Taxonomy" id="2339232"/>
    <lineage>
        <taxon>Bacteria</taxon>
        <taxon>Bacillati</taxon>
        <taxon>Actinomycetota</taxon>
        <taxon>Actinomycetes</taxon>
        <taxon>Motilibacterales</taxon>
        <taxon>Vallicoccaceae</taxon>
        <taxon>Vallicoccus</taxon>
    </lineage>
</organism>
<feature type="transmembrane region" description="Helical" evidence="2">
    <location>
        <begin position="155"/>
        <end position="177"/>
    </location>
</feature>
<dbReference type="OrthoDB" id="4328740at2"/>
<feature type="region of interest" description="Disordered" evidence="1">
    <location>
        <begin position="99"/>
        <end position="149"/>
    </location>
</feature>
<evidence type="ECO:0000313" key="5">
    <source>
        <dbReference type="Proteomes" id="UP000265614"/>
    </source>
</evidence>
<evidence type="ECO:0000256" key="1">
    <source>
        <dbReference type="SAM" id="MobiDB-lite"/>
    </source>
</evidence>
<sequence length="298" mass="29936">MVPGDAHVPVDLLALHALGEDVEGLDAAHLAACRACGAELASLRGVVDAARSAPDARARRVEEPPARVWDAVAAELALGAAPARPAGERVPPPPPVLLGGARPDGRGVHGDAAAAGGHRDHGDHGDHRDHLGVVRHRRRPGGGGGGRRGVARSRAALLAVAAGVVGVVAGAGGSALLRDDPGGPAAPPVAVEARAELAPLPERTGTGEAVLERGGDGRRLVVTASGLSTGDGYTEVWLLDAEAGRLVSLGVLQGGSGSFPVPESLDIGDYPLVDLSLEPFDGDPAHSSDSIVRGELRA</sequence>
<dbReference type="Proteomes" id="UP000265614">
    <property type="component" value="Unassembled WGS sequence"/>
</dbReference>
<keyword evidence="2" id="KW-0472">Membrane</keyword>
<dbReference type="AlphaFoldDB" id="A0A3A3YR43"/>
<keyword evidence="2" id="KW-0812">Transmembrane</keyword>
<accession>A0A3A3YR43</accession>
<evidence type="ECO:0000256" key="2">
    <source>
        <dbReference type="SAM" id="Phobius"/>
    </source>
</evidence>
<keyword evidence="2" id="KW-1133">Transmembrane helix</keyword>
<dbReference type="InterPro" id="IPR018764">
    <property type="entry name" value="RskA_C"/>
</dbReference>
<evidence type="ECO:0000259" key="3">
    <source>
        <dbReference type="Pfam" id="PF10099"/>
    </source>
</evidence>
<protein>
    <submittedName>
        <fullName evidence="4">Anti-sigma factor</fullName>
    </submittedName>
</protein>
<keyword evidence="5" id="KW-1185">Reference proteome</keyword>
<comment type="caution">
    <text evidence="4">The sequence shown here is derived from an EMBL/GenBank/DDBJ whole genome shotgun (WGS) entry which is preliminary data.</text>
</comment>
<evidence type="ECO:0000313" key="4">
    <source>
        <dbReference type="EMBL" id="RJK93765.1"/>
    </source>
</evidence>
<dbReference type="GO" id="GO:0005886">
    <property type="term" value="C:plasma membrane"/>
    <property type="evidence" value="ECO:0007669"/>
    <property type="project" value="InterPro"/>
</dbReference>
<dbReference type="EMBL" id="QZEZ01000008">
    <property type="protein sequence ID" value="RJK93765.1"/>
    <property type="molecule type" value="Genomic_DNA"/>
</dbReference>
<gene>
    <name evidence="4" type="ORF">D5H78_15635</name>
</gene>
<dbReference type="Pfam" id="PF10099">
    <property type="entry name" value="RskA_C"/>
    <property type="match status" value="1"/>
</dbReference>
<dbReference type="RefSeq" id="WP_119951436.1">
    <property type="nucleotide sequence ID" value="NZ_QZEZ01000008.1"/>
</dbReference>
<feature type="compositionally biased region" description="Basic and acidic residues" evidence="1">
    <location>
        <begin position="117"/>
        <end position="132"/>
    </location>
</feature>
<proteinExistence type="predicted"/>
<name>A0A3A3YR43_9ACTN</name>
<reference evidence="4 5" key="1">
    <citation type="submission" date="2018-09" db="EMBL/GenBank/DDBJ databases">
        <title>YIM 75000 draft genome.</title>
        <authorList>
            <person name="Tang S."/>
            <person name="Feng Y."/>
        </authorList>
    </citation>
    <scope>NUCLEOTIDE SEQUENCE [LARGE SCALE GENOMIC DNA]</scope>
    <source>
        <strain evidence="4 5">YIM 75000</strain>
    </source>
</reference>
<feature type="domain" description="Anti-sigma K factor RskA C-terminal" evidence="3">
    <location>
        <begin position="157"/>
        <end position="286"/>
    </location>
</feature>